<dbReference type="NCBIfam" id="TIGR01646">
    <property type="entry name" value="vgr_GE"/>
    <property type="match status" value="1"/>
</dbReference>
<dbReference type="RefSeq" id="WP_167207842.1">
    <property type="nucleotide sequence ID" value="NZ_CP050063.1"/>
</dbReference>
<name>A0A6G9ALD6_9BACT</name>
<feature type="domain" description="Gp5/Type VI secretion system Vgr protein OB-fold" evidence="1">
    <location>
        <begin position="386"/>
        <end position="461"/>
    </location>
</feature>
<dbReference type="Pfam" id="PF04717">
    <property type="entry name" value="Phage_base_V"/>
    <property type="match status" value="1"/>
</dbReference>
<dbReference type="InterPro" id="IPR006533">
    <property type="entry name" value="T6SS_Vgr_RhsGE"/>
</dbReference>
<proteinExistence type="predicted"/>
<dbReference type="Gene3D" id="4.10.220.110">
    <property type="match status" value="1"/>
</dbReference>
<dbReference type="SUPFAM" id="SSF69255">
    <property type="entry name" value="gp5 N-terminal domain-like"/>
    <property type="match status" value="1"/>
</dbReference>
<organism evidence="2 3">
    <name type="scientific">Spirosoma aureum</name>
    <dbReference type="NCBI Taxonomy" id="2692134"/>
    <lineage>
        <taxon>Bacteria</taxon>
        <taxon>Pseudomonadati</taxon>
        <taxon>Bacteroidota</taxon>
        <taxon>Cytophagia</taxon>
        <taxon>Cytophagales</taxon>
        <taxon>Cytophagaceae</taxon>
        <taxon>Spirosoma</taxon>
    </lineage>
</organism>
<evidence type="ECO:0000259" key="1">
    <source>
        <dbReference type="Pfam" id="PF04717"/>
    </source>
</evidence>
<reference evidence="2 3" key="1">
    <citation type="submission" date="2020-03" db="EMBL/GenBank/DDBJ databases">
        <authorList>
            <person name="Kim M.K."/>
        </authorList>
    </citation>
    <scope>NUCLEOTIDE SEQUENCE [LARGE SCALE GENOMIC DNA]</scope>
    <source>
        <strain evidence="2 3">BT328</strain>
    </source>
</reference>
<dbReference type="KEGG" id="spib:G8759_10890"/>
<accession>A0A6G9ALD6</accession>
<gene>
    <name evidence="2" type="primary">vgrG</name>
    <name evidence="2" type="ORF">G8759_10890</name>
</gene>
<sequence length="623" mass="68593">MSSTNQYIAVAEVTINGTPLKRFNSVRISQRFDGHHDFELSLSPDMLDGGTAAVKLKELGQKFVGELATIKLKQGEMDKGTLKSEKQNLTFKGIVTGVQLSKGQSATQSILISGSSPTLLLNAGRTTRSFDEMTPSAIVEKIISSLGLTVTVAATSNPVLPYITQYEEDDLHFVQRLAEAYGQWFFYDGEKLYYGKKSADTGVTLVHGSNFFDMEYSLRVAPMKMTAKYYDFSTDQFLSAEVTSNDVDGLQEFAKLVRDKSSALFKDNPVELAYQNHQKDNTLKDVAKLKISEISNKLAVLQGRTSEMQLKIGGTVKVKDEIYGVSDARQGAQLQETVDYGTFLITRLSHYLDSRGIYQANFEAIPQDVDFPPVDYKISSPSAPPQPAIVKRVDDEESLGRVKVQFAWQQDSSQTTPWVRVAQPMAYKDQGVYFIPEIDEVVFVDFEMGNPDLPFVRGSMFHGDKTPGPLFDKDNNIKGIITRSGNHILINDESGKESIKIYNKDQKNTIELLLDGGTTINIKSEGNINIEAKDTITMKAKTIDMTADQEWKVKAGKSEINNDQGMKINANAKVEVAGQAGVKVEGATIDIEAQAKASIKANAQLALESSGQASLKGTIVMIN</sequence>
<dbReference type="SUPFAM" id="SSF69349">
    <property type="entry name" value="Phage fibre proteins"/>
    <property type="match status" value="1"/>
</dbReference>
<dbReference type="EMBL" id="CP050063">
    <property type="protein sequence ID" value="QIP13095.1"/>
    <property type="molecule type" value="Genomic_DNA"/>
</dbReference>
<dbReference type="SUPFAM" id="SSF69279">
    <property type="entry name" value="Phage tail proteins"/>
    <property type="match status" value="1"/>
</dbReference>
<dbReference type="Pfam" id="PF05954">
    <property type="entry name" value="Phage_GPD"/>
    <property type="match status" value="1"/>
</dbReference>
<dbReference type="InterPro" id="IPR006531">
    <property type="entry name" value="Gp5/Vgr_OB"/>
</dbReference>
<keyword evidence="3" id="KW-1185">Reference proteome</keyword>
<dbReference type="Gene3D" id="2.30.110.50">
    <property type="match status" value="1"/>
</dbReference>
<dbReference type="InterPro" id="IPR037026">
    <property type="entry name" value="Vgr_OB-fold_dom_sf"/>
</dbReference>
<dbReference type="AlphaFoldDB" id="A0A6G9ALD6"/>
<evidence type="ECO:0000313" key="3">
    <source>
        <dbReference type="Proteomes" id="UP000501802"/>
    </source>
</evidence>
<dbReference type="Gene3D" id="3.55.50.10">
    <property type="entry name" value="Baseplate protein-like domains"/>
    <property type="match status" value="1"/>
</dbReference>
<protein>
    <submittedName>
        <fullName evidence="2">Type VI secretion system tip protein VgrG</fullName>
    </submittedName>
</protein>
<evidence type="ECO:0000313" key="2">
    <source>
        <dbReference type="EMBL" id="QIP13095.1"/>
    </source>
</evidence>
<dbReference type="Proteomes" id="UP000501802">
    <property type="component" value="Chromosome"/>
</dbReference>
<dbReference type="Gene3D" id="2.40.50.230">
    <property type="entry name" value="Gp5 N-terminal domain"/>
    <property type="match status" value="1"/>
</dbReference>